<evidence type="ECO:0000313" key="2">
    <source>
        <dbReference type="EMBL" id="AUF82180.1"/>
    </source>
</evidence>
<dbReference type="InterPro" id="IPR000073">
    <property type="entry name" value="AB_hydrolase_1"/>
</dbReference>
<protein>
    <submittedName>
        <fullName evidence="2">Alpha/beta hydrolase family protein</fullName>
    </submittedName>
</protein>
<name>A0A2P0VMS1_9VIRU</name>
<dbReference type="Gene3D" id="3.40.50.1820">
    <property type="entry name" value="alpha/beta hydrolase"/>
    <property type="match status" value="1"/>
</dbReference>
<dbReference type="InterPro" id="IPR029058">
    <property type="entry name" value="AB_hydrolase_fold"/>
</dbReference>
<dbReference type="SUPFAM" id="SSF53474">
    <property type="entry name" value="alpha/beta-Hydrolases"/>
    <property type="match status" value="1"/>
</dbReference>
<accession>A0A2P0VMS1</accession>
<organism evidence="2">
    <name type="scientific">Tetraselmis virus 1</name>
    <dbReference type="NCBI Taxonomy" id="2060617"/>
    <lineage>
        <taxon>Viruses</taxon>
        <taxon>Varidnaviria</taxon>
        <taxon>Bamfordvirae</taxon>
        <taxon>Nucleocytoviricota</taxon>
        <taxon>Megaviricetes</taxon>
        <taxon>Imitervirales</taxon>
        <taxon>Allomimiviridae</taxon>
        <taxon>Oceanusvirus</taxon>
        <taxon>Oceanusvirus kaneohense</taxon>
    </lineage>
</organism>
<evidence type="ECO:0000313" key="3">
    <source>
        <dbReference type="Proteomes" id="UP000244773"/>
    </source>
</evidence>
<dbReference type="EMBL" id="KY322437">
    <property type="protein sequence ID" value="AUF82180.1"/>
    <property type="molecule type" value="Genomic_DNA"/>
</dbReference>
<dbReference type="Proteomes" id="UP000244773">
    <property type="component" value="Segment"/>
</dbReference>
<sequence length="395" mass="45701">MYILVSTVAAAAMYRIVTTSYRPVKSTSYVPVCAVSKDKTYLCNQVIKYTPSIPDMLEKWNYEPCQSDLRKWVAWFIFYNREEYLLGNQEYENCVKMLTTACENELLDDYVKNTISVQEELLYMKSYKLPFFYKYLNSFFHLRFSYRMKYSGFSDPISLKYGRCWIKFGGDRTVVFIHGLGFGIWPYETFIKKLDQQLSGDCTIVCIEFDHLIASWSDKCPKRGEVAKDVLSAMDYAGATSAVFVGHSFGTAKIAQVYSEAPHAVEGMVLMAPVCLIPHCLDSTFNFIFKGRSSYNIFHRTMAYDNTIINTINCTWWHKTTLWPDELRDVPIMVVLAEHDQLISTNILEQHILDNFQLRSGNRELMIVKGKHGAMVFNNDSIHQVCKNTKLMFFS</sequence>
<dbReference type="PANTHER" id="PTHR37471:SF1">
    <property type="entry name" value="AB HYDROLASE-1 DOMAIN-CONTAINING PROTEIN"/>
    <property type="match status" value="1"/>
</dbReference>
<keyword evidence="2" id="KW-0378">Hydrolase</keyword>
<feature type="domain" description="AB hydrolase-1" evidence="1">
    <location>
        <begin position="173"/>
        <end position="286"/>
    </location>
</feature>
<dbReference type="GO" id="GO:0016787">
    <property type="term" value="F:hydrolase activity"/>
    <property type="evidence" value="ECO:0007669"/>
    <property type="project" value="UniProtKB-KW"/>
</dbReference>
<evidence type="ECO:0000259" key="1">
    <source>
        <dbReference type="Pfam" id="PF00561"/>
    </source>
</evidence>
<gene>
    <name evidence="2" type="ORF">TetV_088</name>
</gene>
<reference evidence="2" key="1">
    <citation type="journal article" date="2018" name="Virology">
        <title>A giant virus infecting green algae encodes key fermentation genes.</title>
        <authorList>
            <person name="Schvarcz C.R."/>
            <person name="Steward G.F."/>
        </authorList>
    </citation>
    <scope>NUCLEOTIDE SEQUENCE [LARGE SCALE GENOMIC DNA]</scope>
</reference>
<dbReference type="Pfam" id="PF00561">
    <property type="entry name" value="Abhydrolase_1"/>
    <property type="match status" value="1"/>
</dbReference>
<keyword evidence="3" id="KW-1185">Reference proteome</keyword>
<proteinExistence type="predicted"/>
<dbReference type="PANTHER" id="PTHR37471">
    <property type="entry name" value="UNNAMED PRODUCT"/>
    <property type="match status" value="1"/>
</dbReference>